<feature type="domain" description="Zinc finger PHD-type" evidence="7">
    <location>
        <begin position="361"/>
        <end position="429"/>
    </location>
</feature>
<organism evidence="8">
    <name type="scientific">Sesamum radiatum</name>
    <name type="common">Black benniseed</name>
    <dbReference type="NCBI Taxonomy" id="300843"/>
    <lineage>
        <taxon>Eukaryota</taxon>
        <taxon>Viridiplantae</taxon>
        <taxon>Streptophyta</taxon>
        <taxon>Embryophyta</taxon>
        <taxon>Tracheophyta</taxon>
        <taxon>Spermatophyta</taxon>
        <taxon>Magnoliopsida</taxon>
        <taxon>eudicotyledons</taxon>
        <taxon>Gunneridae</taxon>
        <taxon>Pentapetalae</taxon>
        <taxon>asterids</taxon>
        <taxon>lamiids</taxon>
        <taxon>Lamiales</taxon>
        <taxon>Pedaliaceae</taxon>
        <taxon>Sesamum</taxon>
    </lineage>
</organism>
<reference evidence="8" key="2">
    <citation type="journal article" date="2024" name="Plant">
        <title>Genomic evolution and insights into agronomic trait innovations of Sesamum species.</title>
        <authorList>
            <person name="Miao H."/>
            <person name="Wang L."/>
            <person name="Qu L."/>
            <person name="Liu H."/>
            <person name="Sun Y."/>
            <person name="Le M."/>
            <person name="Wang Q."/>
            <person name="Wei S."/>
            <person name="Zheng Y."/>
            <person name="Lin W."/>
            <person name="Duan Y."/>
            <person name="Cao H."/>
            <person name="Xiong S."/>
            <person name="Wang X."/>
            <person name="Wei L."/>
            <person name="Li C."/>
            <person name="Ma Q."/>
            <person name="Ju M."/>
            <person name="Zhao R."/>
            <person name="Li G."/>
            <person name="Mu C."/>
            <person name="Tian Q."/>
            <person name="Mei H."/>
            <person name="Zhang T."/>
            <person name="Gao T."/>
            <person name="Zhang H."/>
        </authorList>
    </citation>
    <scope>NUCLEOTIDE SEQUENCE</scope>
    <source>
        <strain evidence="8">G02</strain>
    </source>
</reference>
<feature type="compositionally biased region" description="Basic and acidic residues" evidence="6">
    <location>
        <begin position="178"/>
        <end position="190"/>
    </location>
</feature>
<feature type="compositionally biased region" description="Basic and acidic residues" evidence="6">
    <location>
        <begin position="525"/>
        <end position="534"/>
    </location>
</feature>
<proteinExistence type="predicted"/>
<feature type="domain" description="Zinc finger PHD-type" evidence="7">
    <location>
        <begin position="232"/>
        <end position="289"/>
    </location>
</feature>
<dbReference type="PANTHER" id="PTHR46235">
    <property type="entry name" value="PHD FINGER-CONTAINING PROTEIN DDB_G0268158"/>
    <property type="match status" value="1"/>
</dbReference>
<evidence type="ECO:0000256" key="1">
    <source>
        <dbReference type="ARBA" id="ARBA00004123"/>
    </source>
</evidence>
<evidence type="ECO:0000256" key="4">
    <source>
        <dbReference type="ARBA" id="ARBA00022833"/>
    </source>
</evidence>
<keyword evidence="2" id="KW-0479">Metal-binding</keyword>
<protein>
    <submittedName>
        <fullName evidence="8">Protein ENHANCED DOWNY MILDEW 2</fullName>
    </submittedName>
</protein>
<evidence type="ECO:0000313" key="8">
    <source>
        <dbReference type="EMBL" id="KAL0399164.1"/>
    </source>
</evidence>
<feature type="region of interest" description="Disordered" evidence="6">
    <location>
        <begin position="492"/>
        <end position="538"/>
    </location>
</feature>
<comment type="subcellular location">
    <subcellularLocation>
        <location evidence="1">Nucleus</location>
    </subcellularLocation>
</comment>
<dbReference type="InterPro" id="IPR058939">
    <property type="entry name" value="Mtase_EDM2"/>
</dbReference>
<dbReference type="InterPro" id="IPR013083">
    <property type="entry name" value="Znf_RING/FYVE/PHD"/>
</dbReference>
<accession>A0AAW2T3A3</accession>
<comment type="caution">
    <text evidence="8">The sequence shown here is derived from an EMBL/GenBank/DDBJ whole genome shotgun (WGS) entry which is preliminary data.</text>
</comment>
<dbReference type="Pfam" id="PF12047">
    <property type="entry name" value="DNMT1-RFD"/>
    <property type="match status" value="1"/>
</dbReference>
<feature type="compositionally biased region" description="Polar residues" evidence="6">
    <location>
        <begin position="1299"/>
        <end position="1310"/>
    </location>
</feature>
<dbReference type="EMBL" id="JACGWJ010000009">
    <property type="protein sequence ID" value="KAL0399164.1"/>
    <property type="molecule type" value="Genomic_DNA"/>
</dbReference>
<evidence type="ECO:0000256" key="5">
    <source>
        <dbReference type="ARBA" id="ARBA00023242"/>
    </source>
</evidence>
<dbReference type="Pfam" id="PF22908">
    <property type="entry name" value="PHD_NSD"/>
    <property type="match status" value="1"/>
</dbReference>
<gene>
    <name evidence="8" type="ORF">Sradi_2259700</name>
</gene>
<dbReference type="InterPro" id="IPR055198">
    <property type="entry name" value="NSD_PHD"/>
</dbReference>
<name>A0AAW2T3A3_SESRA</name>
<feature type="domain" description="Zinc finger PHD-type" evidence="7">
    <location>
        <begin position="294"/>
        <end position="360"/>
    </location>
</feature>
<feature type="region of interest" description="Disordered" evidence="6">
    <location>
        <begin position="1261"/>
        <end position="1310"/>
    </location>
</feature>
<feature type="compositionally biased region" description="Basic residues" evidence="6">
    <location>
        <begin position="1043"/>
        <end position="1052"/>
    </location>
</feature>
<feature type="region of interest" description="Disordered" evidence="6">
    <location>
        <begin position="178"/>
        <end position="226"/>
    </location>
</feature>
<dbReference type="CDD" id="cd15565">
    <property type="entry name" value="PHD2_NSD"/>
    <property type="match status" value="1"/>
</dbReference>
<dbReference type="GO" id="GO:0008270">
    <property type="term" value="F:zinc ion binding"/>
    <property type="evidence" value="ECO:0007669"/>
    <property type="project" value="UniProtKB-KW"/>
</dbReference>
<dbReference type="CDD" id="cd15566">
    <property type="entry name" value="PHD3_NSD"/>
    <property type="match status" value="1"/>
</dbReference>
<dbReference type="GO" id="GO:0005634">
    <property type="term" value="C:nucleus"/>
    <property type="evidence" value="ECO:0007669"/>
    <property type="project" value="UniProtKB-SubCell"/>
</dbReference>
<feature type="region of interest" description="Disordered" evidence="6">
    <location>
        <begin position="445"/>
        <end position="480"/>
    </location>
</feature>
<feature type="compositionally biased region" description="Basic and acidic residues" evidence="6">
    <location>
        <begin position="500"/>
        <end position="516"/>
    </location>
</feature>
<sequence length="1310" mass="148181">MASSDDEGETVANNVSDYEFISGDDESVPFTELPVEWKKGETHDGKPQQIFLCGKTDNGLRKIYKQVISWKFVLLREKPEISVLSVEGSWIKLLKPRKAYHEIIRTIQITVHFLHFVKWNPQRPQKALWDHLNKTFSMFERRPSEDDLVDHKHLINEAVKRDEALANSKILNTFLEEKPRKRKPSNEDVKPSFIVEDVNGNEDQEESDKTDENADDENGDDESDEDDCFDSVCAICDNGGHIYICEGKCMRSFHATVEDGEESNCESLGFTDAELEAIKNVPFYCKNCEYKKHQCFACGELGSSDDSSGAEVFCCVNGACGHFYHPHCVAKLLHPGNRAAAEDHERRIAAGEQFACPRHRCYVCNELEVRSNLELQFAVCRRCPRAYHRKCLPSDIPGEKDLDEAGEIIQRAWDGLIPNRILIYCLEHEIDPDFATPVRDHIKFPGSQQKKLKKLPLESSKRKDSLKERPSALEGNLGKRVSVKPSKGFDKVYSSAKQGDLSRKRVEKLPAQESSKKQKVATNRNDLEKSKESATDEGEISLGDRLYATFCGMDSEPEKPSRGGNVLSKLERMQKAKPVAKTVHDFLTLDADNRKRILTLMKDASSSITLDQVKRWHKPPSTHSQYSKFSADNITMGKVEGTVQAVRAALKKLDDGGSVQDAKAVCGNDLLVQLLRWKEKLKVYLAPFLYGMRYTSFGRHFTKMDKLKEVVDMLHWYVQDGDMLVDFACGSNDFSCLMKEKVDEMGKRCSFKNFDTFRPKVKLLYQIVKSSRDNLLDDLLYVKHGAEYDLFLASSSMALTYHPLCCGWGPGGNSVGGKNNSGFSSLHFERRDWTGVKRDELPDGSKLIIGLNPPFGVNAALANKFINKALEFRPKLLILIVPQETQRLDEKGSPYDLIWEDDQMFVGKAFYLPGSVDVNDKQIEDWNVNAPVLYLWSCPDWTPKHKAIAEQHGHLSGAQKKDRTEESHDEMHVPESLQECHILDEPTVNKSEDVHQGKSENGEQQGTVTKSHQEGLPHDSSGTEWDKNCAMGKDHSAENSKKFGGKRKKKRKSDNMFLEDKSKRRPISCNPLPNMPDRRSLETYSPKHLETPLQVHSGRNDFQQYGQRNFSTYRPYSETGYNGNQEWYNLSGAETRPSMAGRQPHAPSPIHEYGFRASSDRWIGHPEERTNSFANVSYMGEMNEKYDREVSIRSHVNFHRSEELSSFGQPTVGPSYPGPGFPSPYGRLNPAADSSYGGMNTSAMQRYAPRLDELNHARISNTVPGPLMRDASGSYHPPVPQPPFRVGPLGFAPGPYRPFSQQNSSGWLNE</sequence>
<dbReference type="InterPro" id="IPR001965">
    <property type="entry name" value="Znf_PHD"/>
</dbReference>
<feature type="compositionally biased region" description="Acidic residues" evidence="6">
    <location>
        <begin position="199"/>
        <end position="226"/>
    </location>
</feature>
<evidence type="ECO:0000256" key="2">
    <source>
        <dbReference type="ARBA" id="ARBA00022723"/>
    </source>
</evidence>
<dbReference type="Gene3D" id="3.30.40.10">
    <property type="entry name" value="Zinc/RING finger domain, C3HC4 (zinc finger)"/>
    <property type="match status" value="2"/>
</dbReference>
<keyword evidence="4" id="KW-0862">Zinc</keyword>
<keyword evidence="3" id="KW-0863">Zinc-finger</keyword>
<evidence type="ECO:0000256" key="6">
    <source>
        <dbReference type="SAM" id="MobiDB-lite"/>
    </source>
</evidence>
<dbReference type="SMART" id="SM00249">
    <property type="entry name" value="PHD"/>
    <property type="match status" value="3"/>
</dbReference>
<dbReference type="Pfam" id="PF26055">
    <property type="entry name" value="Mtase_EDM2"/>
    <property type="match status" value="2"/>
</dbReference>
<dbReference type="PANTHER" id="PTHR46235:SF3">
    <property type="entry name" value="PHD FINGER-CONTAINING PROTEIN DDB_G0268158"/>
    <property type="match status" value="1"/>
</dbReference>
<feature type="compositionally biased region" description="Basic and acidic residues" evidence="6">
    <location>
        <begin position="952"/>
        <end position="973"/>
    </location>
</feature>
<keyword evidence="5" id="KW-0539">Nucleus</keyword>
<reference evidence="8" key="1">
    <citation type="submission" date="2020-06" db="EMBL/GenBank/DDBJ databases">
        <authorList>
            <person name="Li T."/>
            <person name="Hu X."/>
            <person name="Zhang T."/>
            <person name="Song X."/>
            <person name="Zhang H."/>
            <person name="Dai N."/>
            <person name="Sheng W."/>
            <person name="Hou X."/>
            <person name="Wei L."/>
        </authorList>
    </citation>
    <scope>NUCLEOTIDE SEQUENCE</scope>
    <source>
        <strain evidence="8">G02</strain>
        <tissue evidence="8">Leaf</tissue>
    </source>
</reference>
<feature type="compositionally biased region" description="Basic and acidic residues" evidence="6">
    <location>
        <begin position="455"/>
        <end position="471"/>
    </location>
</feature>
<evidence type="ECO:0000256" key="3">
    <source>
        <dbReference type="ARBA" id="ARBA00022771"/>
    </source>
</evidence>
<evidence type="ECO:0000259" key="7">
    <source>
        <dbReference type="SMART" id="SM00249"/>
    </source>
</evidence>
<dbReference type="InterPro" id="IPR022702">
    <property type="entry name" value="Cytosine_MeTrfase1_RFD"/>
</dbReference>
<feature type="compositionally biased region" description="Basic and acidic residues" evidence="6">
    <location>
        <begin position="1024"/>
        <end position="1041"/>
    </location>
</feature>
<feature type="compositionally biased region" description="Basic and acidic residues" evidence="6">
    <location>
        <begin position="990"/>
        <end position="1001"/>
    </location>
</feature>
<feature type="region of interest" description="Disordered" evidence="6">
    <location>
        <begin position="952"/>
        <end position="1080"/>
    </location>
</feature>